<organism evidence="1 2">
    <name type="scientific">Entomophthora muscae</name>
    <dbReference type="NCBI Taxonomy" id="34485"/>
    <lineage>
        <taxon>Eukaryota</taxon>
        <taxon>Fungi</taxon>
        <taxon>Fungi incertae sedis</taxon>
        <taxon>Zoopagomycota</taxon>
        <taxon>Entomophthoromycotina</taxon>
        <taxon>Entomophthoromycetes</taxon>
        <taxon>Entomophthorales</taxon>
        <taxon>Entomophthoraceae</taxon>
        <taxon>Entomophthora</taxon>
    </lineage>
</organism>
<keyword evidence="1" id="KW-0378">Hydrolase</keyword>
<evidence type="ECO:0000313" key="1">
    <source>
        <dbReference type="EMBL" id="KAJ9058169.1"/>
    </source>
</evidence>
<gene>
    <name evidence="1" type="primary">SEN2_3</name>
    <name evidence="1" type="ORF">DSO57_1015011</name>
</gene>
<sequence length="372" mass="42474">MPSPKYNKLKRGAKIPKDLLLLPVRPGGLVQAFFNNCRSFLGCMSFRYILTLSYSTFIINVSHTLWSIFSLPLRVNELRKLVTKSEGVVISSHRQLLTTDTHNHLNHGLSSKPNSRLGNALSIETHLKHNELHPPCVQIKERKTIDYVFKNGSFGKGSFSRSYPCSSLEGESLQLDIYEANFLSSGIDALALRSKRKDYFSPEDFWLLSLSWGSFISSLNASVPGSSSNLDPSNEFLINYIAYHFYRSQKWIVKCGLKYSSNFGEDYSNFSILIFLVLYKDGPMYRHSEFAVFVKGVAKSKASQIGSSKETHFTWQEIYNLSRLCSQVKKKPLICYVFYPEKLANPTFEACISSFEVKSFQFERWSPSKTRE</sequence>
<name>A0ACC2S790_9FUNG</name>
<dbReference type="EC" id="4.6.1.16" evidence="1"/>
<protein>
    <submittedName>
        <fullName evidence="1">tRNA splicing endonuclease subunit sen2, variant 2</fullName>
        <ecNumber evidence="1">4.6.1.16</ecNumber>
    </submittedName>
</protein>
<keyword evidence="1" id="KW-0255">Endonuclease</keyword>
<keyword evidence="2" id="KW-1185">Reference proteome</keyword>
<keyword evidence="1" id="KW-0456">Lyase</keyword>
<dbReference type="EMBL" id="QTSX02005738">
    <property type="protein sequence ID" value="KAJ9058169.1"/>
    <property type="molecule type" value="Genomic_DNA"/>
</dbReference>
<dbReference type="Proteomes" id="UP001165960">
    <property type="component" value="Unassembled WGS sequence"/>
</dbReference>
<reference evidence="1" key="1">
    <citation type="submission" date="2022-04" db="EMBL/GenBank/DDBJ databases">
        <title>Genome of the entomopathogenic fungus Entomophthora muscae.</title>
        <authorList>
            <person name="Elya C."/>
            <person name="Lovett B.R."/>
            <person name="Lee E."/>
            <person name="Macias A.M."/>
            <person name="Hajek A.E."/>
            <person name="De Bivort B.L."/>
            <person name="Kasson M.T."/>
            <person name="De Fine Licht H.H."/>
            <person name="Stajich J.E."/>
        </authorList>
    </citation>
    <scope>NUCLEOTIDE SEQUENCE</scope>
    <source>
        <strain evidence="1">Berkeley</strain>
    </source>
</reference>
<evidence type="ECO:0000313" key="2">
    <source>
        <dbReference type="Proteomes" id="UP001165960"/>
    </source>
</evidence>
<accession>A0ACC2S790</accession>
<comment type="caution">
    <text evidence="1">The sequence shown here is derived from an EMBL/GenBank/DDBJ whole genome shotgun (WGS) entry which is preliminary data.</text>
</comment>
<proteinExistence type="predicted"/>
<keyword evidence="1" id="KW-0540">Nuclease</keyword>